<dbReference type="SUPFAM" id="SSF52058">
    <property type="entry name" value="L domain-like"/>
    <property type="match status" value="1"/>
</dbReference>
<keyword evidence="8 12" id="KW-1133">Transmembrane helix</keyword>
<evidence type="ECO:0000256" key="12">
    <source>
        <dbReference type="SAM" id="Phobius"/>
    </source>
</evidence>
<organism evidence="15 17">
    <name type="scientific">Medicago truncatula</name>
    <name type="common">Barrel medic</name>
    <name type="synonym">Medicago tribuloides</name>
    <dbReference type="NCBI Taxonomy" id="3880"/>
    <lineage>
        <taxon>Eukaryota</taxon>
        <taxon>Viridiplantae</taxon>
        <taxon>Streptophyta</taxon>
        <taxon>Embryophyta</taxon>
        <taxon>Tracheophyta</taxon>
        <taxon>Spermatophyta</taxon>
        <taxon>Magnoliopsida</taxon>
        <taxon>eudicotyledons</taxon>
        <taxon>Gunneridae</taxon>
        <taxon>Pentapetalae</taxon>
        <taxon>rosids</taxon>
        <taxon>fabids</taxon>
        <taxon>Fabales</taxon>
        <taxon>Fabaceae</taxon>
        <taxon>Papilionoideae</taxon>
        <taxon>50 kb inversion clade</taxon>
        <taxon>NPAAA clade</taxon>
        <taxon>Hologalegina</taxon>
        <taxon>IRL clade</taxon>
        <taxon>Trifolieae</taxon>
        <taxon>Medicago</taxon>
    </lineage>
</organism>
<dbReference type="Pfam" id="PF08263">
    <property type="entry name" value="LRRNT_2"/>
    <property type="match status" value="1"/>
</dbReference>
<dbReference type="InterPro" id="IPR000719">
    <property type="entry name" value="Prot_kinase_dom"/>
</dbReference>
<sequence length="910" mass="99728">MEIFKFFYFINLLSTFILSSSSSLAIDPYSQALLSLKSELIDNDNSLHDWVVPSGGNLAKSGSSYACSWSGIKCNKDSNVTSIDLSMKKLGGVLSGKQLSVFTEVIDFNLSNNLFSGKLPPEIFNLTNLKSLDIDTNNFSGQFPKGISKLKSLVVFDAWENNFSGQLPAEFSELENLKILNLYGNSFSGSIPSEYGSFRSLESLLLAANSLTGSIPPELGNLKTVTSMEIGSNSYQGFIPPQLGNMSQLQNLEIADANLSGSIPKELFSLTNLQILFLSINQLTGSIPSEFSKIKLLTFLDLSDNLLSGSIPESFSELKSLIILSLGSNDMSGIVPEGIAELPSLEFLLISHNRFSGSLPKSLGKNSKLKSVDVSVNNFNGSIPPSICQATQLSYFSVSYNMQLGGNIPSQIWSMPQLQNFSAYSCGILGNLPSFESCKSISTIRLGRNNLSGTIPKSVSKCQALMIIELSDNNLTGQIPEELAYIPILEIVDLSNNNFNGLIPEKFGSSSSLKLLNVSFNNISGSIPEELADIPILESVDLSNNNLNGLIPEKFGSSSSSIPKGKSFKLMDTSAFVGNSELCGVPLRPCIKSVGILGSTNTWKLTHILLLSVGLLIILMVLGFGILHFKKGFESRWKMISFVGLPQFTPNDVLTSFNVVAAEHTEVTKAVLPTGITVLVKKIEWETRSIKLVSEFIMRLGNAARHKNLIRLLGFCYNQQLVYLLYDYLPNGNLAEKIGMEWDWSGKFRTIVGIARGLCFLHHECYPAIPHGDLNSTNVVFDEDMEPHLAEFGFKHVIELSKGSSPTTTKQETEYNESMEEELGSDVYNFGKMILEILTGRRLTSAAANIHSKSHETLLREVYNDNEVTSASSMEEIKLVLEVAMLCTRSRSSDRPSMEDALKLLSVKNF</sequence>
<keyword evidence="9 12" id="KW-0472">Membrane</keyword>
<reference evidence="15 17" key="2">
    <citation type="journal article" date="2014" name="BMC Genomics">
        <title>An improved genome release (version Mt4.0) for the model legume Medicago truncatula.</title>
        <authorList>
            <person name="Tang H."/>
            <person name="Krishnakumar V."/>
            <person name="Bidwell S."/>
            <person name="Rosen B."/>
            <person name="Chan A."/>
            <person name="Zhou S."/>
            <person name="Gentzbittel L."/>
            <person name="Childs K.L."/>
            <person name="Yandell M."/>
            <person name="Gundlach H."/>
            <person name="Mayer K.F."/>
            <person name="Schwartz D.C."/>
            <person name="Town C.D."/>
        </authorList>
    </citation>
    <scope>GENOME REANNOTATION</scope>
    <source>
        <strain evidence="16 17">cv. Jemalong A17</strain>
    </source>
</reference>
<keyword evidence="17" id="KW-1185">Reference proteome</keyword>
<dbReference type="eggNOG" id="ENOG502QS9V">
    <property type="taxonomic scope" value="Eukaryota"/>
</dbReference>
<dbReference type="FunFam" id="1.10.510.10:FF:001306">
    <property type="entry name" value="Leucine-rich repeat receptor-like protein kinase TDR"/>
    <property type="match status" value="1"/>
</dbReference>
<dbReference type="SUPFAM" id="SSF56112">
    <property type="entry name" value="Protein kinase-like (PK-like)"/>
    <property type="match status" value="1"/>
</dbReference>
<dbReference type="Gene3D" id="1.10.510.10">
    <property type="entry name" value="Transferase(Phosphotransferase) domain 1"/>
    <property type="match status" value="1"/>
</dbReference>
<dbReference type="FunFam" id="3.30.200.20:FF:001006">
    <property type="entry name" value="Leucine-rich repeat receptor-like protein kinase TDR"/>
    <property type="match status" value="1"/>
</dbReference>
<evidence type="ECO:0000256" key="3">
    <source>
        <dbReference type="ARBA" id="ARBA00022475"/>
    </source>
</evidence>
<keyword evidence="11" id="KW-0325">Glycoprotein</keyword>
<accession>G7IJR7</accession>
<evidence type="ECO:0000256" key="5">
    <source>
        <dbReference type="ARBA" id="ARBA00022692"/>
    </source>
</evidence>
<dbReference type="InterPro" id="IPR032675">
    <property type="entry name" value="LRR_dom_sf"/>
</dbReference>
<dbReference type="PANTHER" id="PTHR48052:SF27">
    <property type="entry name" value="LEUCINE-RICH REPEAT RECEPTOR-LIKE PROTEIN KINASE"/>
    <property type="match status" value="1"/>
</dbReference>
<keyword evidence="15" id="KW-0808">Transferase</keyword>
<reference evidence="15 17" key="1">
    <citation type="journal article" date="2011" name="Nature">
        <title>The Medicago genome provides insight into the evolution of rhizobial symbioses.</title>
        <authorList>
            <person name="Young N.D."/>
            <person name="Debelle F."/>
            <person name="Oldroyd G.E."/>
            <person name="Geurts R."/>
            <person name="Cannon S.B."/>
            <person name="Udvardi M.K."/>
            <person name="Benedito V.A."/>
            <person name="Mayer K.F."/>
            <person name="Gouzy J."/>
            <person name="Schoof H."/>
            <person name="Van de Peer Y."/>
            <person name="Proost S."/>
            <person name="Cook D.R."/>
            <person name="Meyers B.C."/>
            <person name="Spannagl M."/>
            <person name="Cheung F."/>
            <person name="De Mita S."/>
            <person name="Krishnakumar V."/>
            <person name="Gundlach H."/>
            <person name="Zhou S."/>
            <person name="Mudge J."/>
            <person name="Bharti A.K."/>
            <person name="Murray J.D."/>
            <person name="Naoumkina M.A."/>
            <person name="Rosen B."/>
            <person name="Silverstein K.A."/>
            <person name="Tang H."/>
            <person name="Rombauts S."/>
            <person name="Zhao P.X."/>
            <person name="Zhou P."/>
            <person name="Barbe V."/>
            <person name="Bardou P."/>
            <person name="Bechner M."/>
            <person name="Bellec A."/>
            <person name="Berger A."/>
            <person name="Berges H."/>
            <person name="Bidwell S."/>
            <person name="Bisseling T."/>
            <person name="Choisne N."/>
            <person name="Couloux A."/>
            <person name="Denny R."/>
            <person name="Deshpande S."/>
            <person name="Dai X."/>
            <person name="Doyle J.J."/>
            <person name="Dudez A.M."/>
            <person name="Farmer A.D."/>
            <person name="Fouteau S."/>
            <person name="Franken C."/>
            <person name="Gibelin C."/>
            <person name="Gish J."/>
            <person name="Goldstein S."/>
            <person name="Gonzalez A.J."/>
            <person name="Green P.J."/>
            <person name="Hallab A."/>
            <person name="Hartog M."/>
            <person name="Hua A."/>
            <person name="Humphray S.J."/>
            <person name="Jeong D.H."/>
            <person name="Jing Y."/>
            <person name="Jocker A."/>
            <person name="Kenton S.M."/>
            <person name="Kim D.J."/>
            <person name="Klee K."/>
            <person name="Lai H."/>
            <person name="Lang C."/>
            <person name="Lin S."/>
            <person name="Macmil S.L."/>
            <person name="Magdelenat G."/>
            <person name="Matthews L."/>
            <person name="McCorrison J."/>
            <person name="Monaghan E.L."/>
            <person name="Mun J.H."/>
            <person name="Najar F.Z."/>
            <person name="Nicholson C."/>
            <person name="Noirot C."/>
            <person name="O'Bleness M."/>
            <person name="Paule C.R."/>
            <person name="Poulain J."/>
            <person name="Prion F."/>
            <person name="Qin B."/>
            <person name="Qu C."/>
            <person name="Retzel E.F."/>
            <person name="Riddle C."/>
            <person name="Sallet E."/>
            <person name="Samain S."/>
            <person name="Samson N."/>
            <person name="Sanders I."/>
            <person name="Saurat O."/>
            <person name="Scarpelli C."/>
            <person name="Schiex T."/>
            <person name="Segurens B."/>
            <person name="Severin A.J."/>
            <person name="Sherrier D.J."/>
            <person name="Shi R."/>
            <person name="Sims S."/>
            <person name="Singer S.R."/>
            <person name="Sinharoy S."/>
            <person name="Sterck L."/>
            <person name="Viollet A."/>
            <person name="Wang B.B."/>
            <person name="Wang K."/>
            <person name="Wang M."/>
            <person name="Wang X."/>
            <person name="Warfsmann J."/>
            <person name="Weissenbach J."/>
            <person name="White D.D."/>
            <person name="White J.D."/>
            <person name="Wiley G.B."/>
            <person name="Wincker P."/>
            <person name="Xing Y."/>
            <person name="Yang L."/>
            <person name="Yao Z."/>
            <person name="Ying F."/>
            <person name="Zhai J."/>
            <person name="Zhou L."/>
            <person name="Zuber A."/>
            <person name="Denarie J."/>
            <person name="Dixon R.A."/>
            <person name="May G.D."/>
            <person name="Schwartz D.C."/>
            <person name="Rogers J."/>
            <person name="Quetier F."/>
            <person name="Town C.D."/>
            <person name="Roe B.A."/>
        </authorList>
    </citation>
    <scope>NUCLEOTIDE SEQUENCE [LARGE SCALE GENOMIC DNA]</scope>
    <source>
        <strain evidence="15">A17</strain>
        <strain evidence="16 17">cv. Jemalong A17</strain>
    </source>
</reference>
<dbReference type="PROSITE" id="PS50011">
    <property type="entry name" value="PROTEIN_KINASE_DOM"/>
    <property type="match status" value="1"/>
</dbReference>
<dbReference type="InterPro" id="IPR001245">
    <property type="entry name" value="Ser-Thr/Tyr_kinase_cat_dom"/>
</dbReference>
<dbReference type="GO" id="GO:0004674">
    <property type="term" value="F:protein serine/threonine kinase activity"/>
    <property type="evidence" value="ECO:0007669"/>
    <property type="project" value="UniProtKB-EC"/>
</dbReference>
<dbReference type="Pfam" id="PF07714">
    <property type="entry name" value="PK_Tyr_Ser-Thr"/>
    <property type="match status" value="1"/>
</dbReference>
<dbReference type="FunFam" id="3.80.10.10:FF:000896">
    <property type="entry name" value="Leucine-rich repeat receptor-like protein kinase"/>
    <property type="match status" value="1"/>
</dbReference>
<dbReference type="EnsemblPlants" id="AES64720">
    <property type="protein sequence ID" value="AES64720"/>
    <property type="gene ID" value="MTR_2g029010"/>
</dbReference>
<evidence type="ECO:0000256" key="7">
    <source>
        <dbReference type="ARBA" id="ARBA00022737"/>
    </source>
</evidence>
<evidence type="ECO:0000313" key="15">
    <source>
        <dbReference type="EMBL" id="AES64720.2"/>
    </source>
</evidence>
<dbReference type="Pfam" id="PF00560">
    <property type="entry name" value="LRR_1"/>
    <property type="match status" value="1"/>
</dbReference>
<evidence type="ECO:0000256" key="11">
    <source>
        <dbReference type="ARBA" id="ARBA00023180"/>
    </source>
</evidence>
<dbReference type="FunFam" id="3.80.10.10:FF:000275">
    <property type="entry name" value="Leucine-rich repeat receptor-like protein kinase"/>
    <property type="match status" value="1"/>
</dbReference>
<evidence type="ECO:0000256" key="10">
    <source>
        <dbReference type="ARBA" id="ARBA00023170"/>
    </source>
</evidence>
<dbReference type="InterPro" id="IPR001611">
    <property type="entry name" value="Leu-rich_rpt"/>
</dbReference>
<evidence type="ECO:0000256" key="6">
    <source>
        <dbReference type="ARBA" id="ARBA00022729"/>
    </source>
</evidence>
<dbReference type="SMART" id="SM00369">
    <property type="entry name" value="LRR_TYP"/>
    <property type="match status" value="8"/>
</dbReference>
<dbReference type="PaxDb" id="3880-AES64720"/>
<comment type="similarity">
    <text evidence="2">Belongs to the RLP family.</text>
</comment>
<dbReference type="GO" id="GO:0005886">
    <property type="term" value="C:plasma membrane"/>
    <property type="evidence" value="ECO:0007669"/>
    <property type="project" value="UniProtKB-SubCell"/>
</dbReference>
<evidence type="ECO:0000259" key="14">
    <source>
        <dbReference type="PROSITE" id="PS50011"/>
    </source>
</evidence>
<dbReference type="GO" id="GO:0005524">
    <property type="term" value="F:ATP binding"/>
    <property type="evidence" value="ECO:0007669"/>
    <property type="project" value="InterPro"/>
</dbReference>
<dbReference type="EMBL" id="CM001218">
    <property type="protein sequence ID" value="AES64720.2"/>
    <property type="molecule type" value="Genomic_DNA"/>
</dbReference>
<feature type="chain" id="PRO_5014572238" evidence="13">
    <location>
        <begin position="26"/>
        <end position="910"/>
    </location>
</feature>
<dbReference type="AlphaFoldDB" id="G7IJR7"/>
<evidence type="ECO:0000313" key="16">
    <source>
        <dbReference type="EnsemblPlants" id="AES64720"/>
    </source>
</evidence>
<evidence type="ECO:0000256" key="1">
    <source>
        <dbReference type="ARBA" id="ARBA00004251"/>
    </source>
</evidence>
<keyword evidence="3" id="KW-1003">Cell membrane</keyword>
<feature type="transmembrane region" description="Helical" evidence="12">
    <location>
        <begin position="608"/>
        <end position="629"/>
    </location>
</feature>
<keyword evidence="10 15" id="KW-0675">Receptor</keyword>
<dbReference type="GO" id="GO:0009791">
    <property type="term" value="P:post-embryonic development"/>
    <property type="evidence" value="ECO:0007669"/>
    <property type="project" value="UniProtKB-ARBA"/>
</dbReference>
<proteinExistence type="inferred from homology"/>
<dbReference type="Proteomes" id="UP000002051">
    <property type="component" value="Chromosome 2"/>
</dbReference>
<dbReference type="GO" id="GO:0004672">
    <property type="term" value="F:protein kinase activity"/>
    <property type="evidence" value="ECO:0000318"/>
    <property type="project" value="GO_Central"/>
</dbReference>
<dbReference type="Gene3D" id="3.30.200.20">
    <property type="entry name" value="Phosphorylase Kinase, domain 1"/>
    <property type="match status" value="1"/>
</dbReference>
<dbReference type="SUPFAM" id="SSF52047">
    <property type="entry name" value="RNI-like"/>
    <property type="match status" value="1"/>
</dbReference>
<keyword evidence="4" id="KW-0433">Leucine-rich repeat</keyword>
<dbReference type="InterPro" id="IPR013210">
    <property type="entry name" value="LRR_N_plant-typ"/>
</dbReference>
<evidence type="ECO:0000256" key="2">
    <source>
        <dbReference type="ARBA" id="ARBA00009592"/>
    </source>
</evidence>
<evidence type="ECO:0000313" key="17">
    <source>
        <dbReference type="Proteomes" id="UP000002051"/>
    </source>
</evidence>
<keyword evidence="7" id="KW-0677">Repeat</keyword>
<dbReference type="InterPro" id="IPR003591">
    <property type="entry name" value="Leu-rich_rpt_typical-subtyp"/>
</dbReference>
<feature type="domain" description="Protein kinase" evidence="14">
    <location>
        <begin position="637"/>
        <end position="910"/>
    </location>
</feature>
<evidence type="ECO:0000256" key="13">
    <source>
        <dbReference type="SAM" id="SignalP"/>
    </source>
</evidence>
<name>G7IJR7_MEDTR</name>
<dbReference type="InterPro" id="IPR055414">
    <property type="entry name" value="LRR_R13L4/SHOC2-like"/>
</dbReference>
<evidence type="ECO:0000256" key="9">
    <source>
        <dbReference type="ARBA" id="ARBA00023136"/>
    </source>
</evidence>
<reference evidence="16" key="3">
    <citation type="submission" date="2015-04" db="UniProtKB">
        <authorList>
            <consortium name="EnsemblPlants"/>
        </authorList>
    </citation>
    <scope>IDENTIFICATION</scope>
    <source>
        <strain evidence="16">cv. Jemalong A17</strain>
    </source>
</reference>
<dbReference type="HOGENOM" id="CLU_000288_22_1_1"/>
<dbReference type="PANTHER" id="PTHR48052">
    <property type="entry name" value="UNNAMED PRODUCT"/>
    <property type="match status" value="1"/>
</dbReference>
<dbReference type="Pfam" id="PF13855">
    <property type="entry name" value="LRR_8"/>
    <property type="match status" value="1"/>
</dbReference>
<keyword evidence="5 12" id="KW-0812">Transmembrane</keyword>
<keyword evidence="6 13" id="KW-0732">Signal</keyword>
<dbReference type="InterPro" id="IPR011009">
    <property type="entry name" value="Kinase-like_dom_sf"/>
</dbReference>
<dbReference type="Pfam" id="PF23598">
    <property type="entry name" value="LRR_14"/>
    <property type="match status" value="2"/>
</dbReference>
<keyword evidence="15" id="KW-0418">Kinase</keyword>
<evidence type="ECO:0000256" key="4">
    <source>
        <dbReference type="ARBA" id="ARBA00022614"/>
    </source>
</evidence>
<comment type="subcellular location">
    <subcellularLocation>
        <location evidence="1">Cell membrane</location>
        <topology evidence="1">Single-pass type I membrane protein</topology>
    </subcellularLocation>
</comment>
<evidence type="ECO:0000256" key="8">
    <source>
        <dbReference type="ARBA" id="ARBA00022989"/>
    </source>
</evidence>
<gene>
    <name evidence="15" type="ordered locus">MTR_2g029010</name>
</gene>
<feature type="signal peptide" evidence="13">
    <location>
        <begin position="1"/>
        <end position="25"/>
    </location>
</feature>
<dbReference type="Gene3D" id="3.80.10.10">
    <property type="entry name" value="Ribonuclease Inhibitor"/>
    <property type="match status" value="3"/>
</dbReference>
<dbReference type="FunFam" id="3.80.10.10:FF:000233">
    <property type="entry name" value="Leucine-rich repeat receptor-like protein kinase TDR"/>
    <property type="match status" value="1"/>
</dbReference>
<accession>A0A0C3V031</accession>
<protein>
    <submittedName>
        <fullName evidence="15">LRR receptor-like kinase family protein</fullName>
    </submittedName>
</protein>